<dbReference type="Pfam" id="PF06985">
    <property type="entry name" value="HET"/>
    <property type="match status" value="1"/>
</dbReference>
<accession>A0A8K0R3W5</accession>
<sequence length="258" mass="30122">MIRLLTWNQTYQLRLVKFDNTERTPPYAILSHTWNQDEEQEVTYDDVVAGNATSKSSYEKVEFCIGQAERDGIAYIWIDTCCIERRNGPEIAEAINSMFRWYQKAENCYVYLTDVSIPADGNEALLSSMAWVSVFQDSRWFRRGWTLQELLAPHTVRFYDRDGHFLGDKSSLEEPLHRTTRLPRRALHGDSLSGFSVAERMSWTRGRETRKEEDQIYCLLGIFDVSMPLIYGEGLLNAARRLREEILKNVCIQQDRLM</sequence>
<proteinExistence type="predicted"/>
<name>A0A8K0R3W5_9PLEO</name>
<dbReference type="PANTHER" id="PTHR10622">
    <property type="entry name" value="HET DOMAIN-CONTAINING PROTEIN"/>
    <property type="match status" value="1"/>
</dbReference>
<dbReference type="AlphaFoldDB" id="A0A8K0R3W5"/>
<dbReference type="PANTHER" id="PTHR10622:SF11">
    <property type="entry name" value="HET-DOMAIN-CONTAINING PROTEIN"/>
    <property type="match status" value="1"/>
</dbReference>
<feature type="domain" description="Heterokaryon incompatibility" evidence="1">
    <location>
        <begin position="27"/>
        <end position="114"/>
    </location>
</feature>
<comment type="caution">
    <text evidence="2">The sequence shown here is derived from an EMBL/GenBank/DDBJ whole genome shotgun (WGS) entry which is preliminary data.</text>
</comment>
<evidence type="ECO:0000313" key="3">
    <source>
        <dbReference type="Proteomes" id="UP000813461"/>
    </source>
</evidence>
<dbReference type="Proteomes" id="UP000813461">
    <property type="component" value="Unassembled WGS sequence"/>
</dbReference>
<keyword evidence="3" id="KW-1185">Reference proteome</keyword>
<organism evidence="2 3">
    <name type="scientific">Paraphoma chrysanthemicola</name>
    <dbReference type="NCBI Taxonomy" id="798071"/>
    <lineage>
        <taxon>Eukaryota</taxon>
        <taxon>Fungi</taxon>
        <taxon>Dikarya</taxon>
        <taxon>Ascomycota</taxon>
        <taxon>Pezizomycotina</taxon>
        <taxon>Dothideomycetes</taxon>
        <taxon>Pleosporomycetidae</taxon>
        <taxon>Pleosporales</taxon>
        <taxon>Pleosporineae</taxon>
        <taxon>Phaeosphaeriaceae</taxon>
        <taxon>Paraphoma</taxon>
    </lineage>
</organism>
<protein>
    <submittedName>
        <fullName evidence="2">Heterokaryon incompatibility protein-domain-containing protein</fullName>
    </submittedName>
</protein>
<gene>
    <name evidence="2" type="ORF">FB567DRAFT_562194</name>
</gene>
<evidence type="ECO:0000259" key="1">
    <source>
        <dbReference type="Pfam" id="PF06985"/>
    </source>
</evidence>
<dbReference type="EMBL" id="JAGMVJ010000014">
    <property type="protein sequence ID" value="KAH7082415.1"/>
    <property type="molecule type" value="Genomic_DNA"/>
</dbReference>
<evidence type="ECO:0000313" key="2">
    <source>
        <dbReference type="EMBL" id="KAH7082415.1"/>
    </source>
</evidence>
<reference evidence="2" key="1">
    <citation type="journal article" date="2021" name="Nat. Commun.">
        <title>Genetic determinants of endophytism in the Arabidopsis root mycobiome.</title>
        <authorList>
            <person name="Mesny F."/>
            <person name="Miyauchi S."/>
            <person name="Thiergart T."/>
            <person name="Pickel B."/>
            <person name="Atanasova L."/>
            <person name="Karlsson M."/>
            <person name="Huettel B."/>
            <person name="Barry K.W."/>
            <person name="Haridas S."/>
            <person name="Chen C."/>
            <person name="Bauer D."/>
            <person name="Andreopoulos W."/>
            <person name="Pangilinan J."/>
            <person name="LaButti K."/>
            <person name="Riley R."/>
            <person name="Lipzen A."/>
            <person name="Clum A."/>
            <person name="Drula E."/>
            <person name="Henrissat B."/>
            <person name="Kohler A."/>
            <person name="Grigoriev I.V."/>
            <person name="Martin F.M."/>
            <person name="Hacquard S."/>
        </authorList>
    </citation>
    <scope>NUCLEOTIDE SEQUENCE</scope>
    <source>
        <strain evidence="2">MPI-SDFR-AT-0120</strain>
    </source>
</reference>
<dbReference type="InterPro" id="IPR010730">
    <property type="entry name" value="HET"/>
</dbReference>
<dbReference type="OrthoDB" id="674604at2759"/>